<name>A0A9P5NN97_GYMJU</name>
<dbReference type="EMBL" id="JADNYJ010000046">
    <property type="protein sequence ID" value="KAF8900678.1"/>
    <property type="molecule type" value="Genomic_DNA"/>
</dbReference>
<evidence type="ECO:0000313" key="2">
    <source>
        <dbReference type="Proteomes" id="UP000724874"/>
    </source>
</evidence>
<comment type="caution">
    <text evidence="1">The sequence shown here is derived from an EMBL/GenBank/DDBJ whole genome shotgun (WGS) entry which is preliminary data.</text>
</comment>
<organism evidence="1 2">
    <name type="scientific">Gymnopilus junonius</name>
    <name type="common">Spectacular rustgill mushroom</name>
    <name type="synonym">Gymnopilus spectabilis subsp. junonius</name>
    <dbReference type="NCBI Taxonomy" id="109634"/>
    <lineage>
        <taxon>Eukaryota</taxon>
        <taxon>Fungi</taxon>
        <taxon>Dikarya</taxon>
        <taxon>Basidiomycota</taxon>
        <taxon>Agaricomycotina</taxon>
        <taxon>Agaricomycetes</taxon>
        <taxon>Agaricomycetidae</taxon>
        <taxon>Agaricales</taxon>
        <taxon>Agaricineae</taxon>
        <taxon>Hymenogastraceae</taxon>
        <taxon>Gymnopilus</taxon>
    </lineage>
</organism>
<sequence length="116" mass="13424">MKKFALENYPQIIEDGFLSCLVWFIQRLSFHAHYGGIHIKSAVADEETTPPGVKVFTGPMTGLRQFRVITITAWERSAWDQRPTMKQVEVMSQILGMEPQWFTDVTPPEVYLDNDY</sequence>
<dbReference type="AlphaFoldDB" id="A0A9P5NN97"/>
<keyword evidence="2" id="KW-1185">Reference proteome</keyword>
<reference evidence="1" key="1">
    <citation type="submission" date="2020-11" db="EMBL/GenBank/DDBJ databases">
        <authorList>
            <consortium name="DOE Joint Genome Institute"/>
            <person name="Ahrendt S."/>
            <person name="Riley R."/>
            <person name="Andreopoulos W."/>
            <person name="LaButti K."/>
            <person name="Pangilinan J."/>
            <person name="Ruiz-duenas F.J."/>
            <person name="Barrasa J.M."/>
            <person name="Sanchez-Garcia M."/>
            <person name="Camarero S."/>
            <person name="Miyauchi S."/>
            <person name="Serrano A."/>
            <person name="Linde D."/>
            <person name="Babiker R."/>
            <person name="Drula E."/>
            <person name="Ayuso-Fernandez I."/>
            <person name="Pacheco R."/>
            <person name="Padilla G."/>
            <person name="Ferreira P."/>
            <person name="Barriuso J."/>
            <person name="Kellner H."/>
            <person name="Castanera R."/>
            <person name="Alfaro M."/>
            <person name="Ramirez L."/>
            <person name="Pisabarro A.G."/>
            <person name="Kuo A."/>
            <person name="Tritt A."/>
            <person name="Lipzen A."/>
            <person name="He G."/>
            <person name="Yan M."/>
            <person name="Ng V."/>
            <person name="Cullen D."/>
            <person name="Martin F."/>
            <person name="Rosso M.-N."/>
            <person name="Henrissat B."/>
            <person name="Hibbett D."/>
            <person name="Martinez A.T."/>
            <person name="Grigoriev I.V."/>
        </authorList>
    </citation>
    <scope>NUCLEOTIDE SEQUENCE</scope>
    <source>
        <strain evidence="1">AH 44721</strain>
    </source>
</reference>
<dbReference type="OrthoDB" id="2609391at2759"/>
<dbReference type="Proteomes" id="UP000724874">
    <property type="component" value="Unassembled WGS sequence"/>
</dbReference>
<protein>
    <submittedName>
        <fullName evidence="1">Uncharacterized protein</fullName>
    </submittedName>
</protein>
<accession>A0A9P5NN97</accession>
<evidence type="ECO:0000313" key="1">
    <source>
        <dbReference type="EMBL" id="KAF8900678.1"/>
    </source>
</evidence>
<gene>
    <name evidence="1" type="ORF">CPB84DRAFT_1778668</name>
</gene>
<proteinExistence type="predicted"/>